<protein>
    <submittedName>
        <fullName evidence="1">Uncharacterized protein</fullName>
    </submittedName>
</protein>
<dbReference type="AlphaFoldDB" id="A0A0S4J4P9"/>
<keyword evidence="2" id="KW-1185">Reference proteome</keyword>
<evidence type="ECO:0000313" key="1">
    <source>
        <dbReference type="EMBL" id="CUG78649.1"/>
    </source>
</evidence>
<proteinExistence type="predicted"/>
<organism evidence="1 2">
    <name type="scientific">Bodo saltans</name>
    <name type="common">Flagellated protozoan</name>
    <dbReference type="NCBI Taxonomy" id="75058"/>
    <lineage>
        <taxon>Eukaryota</taxon>
        <taxon>Discoba</taxon>
        <taxon>Euglenozoa</taxon>
        <taxon>Kinetoplastea</taxon>
        <taxon>Metakinetoplastina</taxon>
        <taxon>Eubodonida</taxon>
        <taxon>Bodonidae</taxon>
        <taxon>Bodo</taxon>
    </lineage>
</organism>
<reference evidence="2" key="1">
    <citation type="submission" date="2015-09" db="EMBL/GenBank/DDBJ databases">
        <authorList>
            <consortium name="Pathogen Informatics"/>
        </authorList>
    </citation>
    <scope>NUCLEOTIDE SEQUENCE [LARGE SCALE GENOMIC DNA]</scope>
    <source>
        <strain evidence="2">Lake Konstanz</strain>
    </source>
</reference>
<evidence type="ECO:0000313" key="2">
    <source>
        <dbReference type="Proteomes" id="UP000051952"/>
    </source>
</evidence>
<dbReference type="VEuPathDB" id="TriTrypDB:BSAL_85850"/>
<dbReference type="EMBL" id="CYKH01001024">
    <property type="protein sequence ID" value="CUG78649.1"/>
    <property type="molecule type" value="Genomic_DNA"/>
</dbReference>
<name>A0A0S4J4P9_BODSA</name>
<dbReference type="Proteomes" id="UP000051952">
    <property type="component" value="Unassembled WGS sequence"/>
</dbReference>
<gene>
    <name evidence="1" type="ORF">BSAL_85850</name>
</gene>
<accession>A0A0S4J4P9</accession>
<sequence>MLPRARETTKWAWDDVPVQSMRAAKWMPSWWNALESELMTADTSSVYADHHTLQEEEREAIHRCALLYHARRMKTAKEAELRSVGLRRSHHAHSEAKDANLSGVLLTPRYQGRAPGTGFMVRQYLQSTEDVHRVAFQQPLGLQQRRSAQLRR</sequence>